<dbReference type="OMA" id="PYNIFIC"/>
<keyword evidence="1" id="KW-0812">Transmembrane</keyword>
<organism evidence="3">
    <name type="scientific">Naegleria gruberi</name>
    <name type="common">Amoeba</name>
    <dbReference type="NCBI Taxonomy" id="5762"/>
    <lineage>
        <taxon>Eukaryota</taxon>
        <taxon>Discoba</taxon>
        <taxon>Heterolobosea</taxon>
        <taxon>Tetramitia</taxon>
        <taxon>Eutetramitia</taxon>
        <taxon>Vahlkampfiidae</taxon>
        <taxon>Naegleria</taxon>
    </lineage>
</organism>
<keyword evidence="3" id="KW-1185">Reference proteome</keyword>
<dbReference type="KEGG" id="ngr:NAEGRDRAFT_63511"/>
<dbReference type="VEuPathDB" id="AmoebaDB:NAEGRDRAFT_63511"/>
<keyword evidence="1" id="KW-1133">Transmembrane helix</keyword>
<feature type="transmembrane region" description="Helical" evidence="1">
    <location>
        <begin position="693"/>
        <end position="711"/>
    </location>
</feature>
<reference evidence="2 3" key="1">
    <citation type="journal article" date="2010" name="Cell">
        <title>The genome of Naegleria gruberi illuminates early eukaryotic versatility.</title>
        <authorList>
            <person name="Fritz-Laylin L.K."/>
            <person name="Prochnik S.E."/>
            <person name="Ginger M.L."/>
            <person name="Dacks J.B."/>
            <person name="Carpenter M.L."/>
            <person name="Field M.C."/>
            <person name="Kuo A."/>
            <person name="Paredez A."/>
            <person name="Chapman J."/>
            <person name="Pham J."/>
            <person name="Shu S."/>
            <person name="Neupane R."/>
            <person name="Cipriano M."/>
            <person name="Mancuso J."/>
            <person name="Tu H."/>
            <person name="Salamov A."/>
            <person name="Lindquist E."/>
            <person name="Shapiro H."/>
            <person name="Lucas S."/>
            <person name="Grigoriev I.V."/>
            <person name="Cande W.Z."/>
            <person name="Fulton C."/>
            <person name="Rokhsar D.S."/>
            <person name="Dawson S.C."/>
        </authorList>
    </citation>
    <scope>NUCLEOTIDE SEQUENCE [LARGE SCALE GENOMIC DNA]</scope>
    <source>
        <strain evidence="2 3">NEG-M</strain>
    </source>
</reference>
<dbReference type="EMBL" id="GG738851">
    <property type="protein sequence ID" value="EFC48267.1"/>
    <property type="molecule type" value="Genomic_DNA"/>
</dbReference>
<dbReference type="InParanoid" id="D2V3W2"/>
<protein>
    <submittedName>
        <fullName evidence="2">Predicted protein</fullName>
    </submittedName>
</protein>
<dbReference type="AlphaFoldDB" id="D2V3W2"/>
<dbReference type="OrthoDB" id="10330951at2759"/>
<accession>D2V3W2</accession>
<gene>
    <name evidence="2" type="ORF">NAEGRDRAFT_63511</name>
</gene>
<dbReference type="GeneID" id="8849724"/>
<sequence>MKNQSGPVATIVGLILLSTSSSPSHNYKSINYYYKSLIIYLIFTIFQSLITVHAQQTFPPTLNYQGYQLLLSKNQLLIRATTSTLLTSNNLGASLSSPSEIQGGFVIQNTVFYVQNVIGGSFELVTTTTSGTNSSSVVTSFSSEAIQQGRVYFVPNVGLDINLKPSYSVWAQGLLVNSSTLLSVALLNSTTISSAQVTFTRWNTGLIGAPKPVVFNRSNSTHVIIEVNMFKRNIDGPPASSFMVGLANSATCTSDYNTVLNSLSDGFVKSAETETYQTFVLIQTIAAHLANPNVVKISKGIYIDVRVSVFMTYMITNPGSSCQRIQYTEDLITQANLIAQQNGNSNTPQMSLTPTRLIVSDSSQLLLSLLLTVTGLNTANLFNWQLTGPKAFTLNYPILADVQGDTKYWQFSFASNSVSDGEDFSGTYTFKFEAQVSGEATSKFYQLSITLQYSIPDGEGVSGGGGLPFDTEINTYYDNNFGTNQPQTQIKKTQQAFIKVSTVLISTSLGTVSPIPSSKQIAPYNIFICCTKNFQAMPSNQCRQYDATVMTYQKQLMINGTISSDSDVVSKFKLKSPETIKGITDWGTLRHIYAFSMYMTALVTGVDKRCYLAIDTYLVNADLPVLRGLQANTLSAASNISTSTRAFDLIEVIAATSSSKKPQKSVHASASKKNGFGSVDYICDSSAPSTMRYNYHIVVVIIFTLILVNVIT</sequence>
<dbReference type="RefSeq" id="XP_002681011.1">
    <property type="nucleotide sequence ID" value="XM_002680965.1"/>
</dbReference>
<evidence type="ECO:0000313" key="2">
    <source>
        <dbReference type="EMBL" id="EFC48267.1"/>
    </source>
</evidence>
<dbReference type="Proteomes" id="UP000006671">
    <property type="component" value="Unassembled WGS sequence"/>
</dbReference>
<proteinExistence type="predicted"/>
<name>D2V3W2_NAEGR</name>
<evidence type="ECO:0000256" key="1">
    <source>
        <dbReference type="SAM" id="Phobius"/>
    </source>
</evidence>
<keyword evidence="1" id="KW-0472">Membrane</keyword>
<evidence type="ECO:0000313" key="3">
    <source>
        <dbReference type="Proteomes" id="UP000006671"/>
    </source>
</evidence>